<comment type="caution">
    <text evidence="2">The sequence shown here is derived from an EMBL/GenBank/DDBJ whole genome shotgun (WGS) entry which is preliminary data.</text>
</comment>
<proteinExistence type="predicted"/>
<feature type="region of interest" description="Disordered" evidence="1">
    <location>
        <begin position="35"/>
        <end position="59"/>
    </location>
</feature>
<dbReference type="AlphaFoldDB" id="A0A066YV01"/>
<evidence type="ECO:0000313" key="2">
    <source>
        <dbReference type="EMBL" id="KDN81735.1"/>
    </source>
</evidence>
<evidence type="ECO:0000313" key="3">
    <source>
        <dbReference type="Proteomes" id="UP000027178"/>
    </source>
</evidence>
<organism evidence="2 3">
    <name type="scientific">Kitasatospora cheerisanensis KCTC 2395</name>
    <dbReference type="NCBI Taxonomy" id="1348663"/>
    <lineage>
        <taxon>Bacteria</taxon>
        <taxon>Bacillati</taxon>
        <taxon>Actinomycetota</taxon>
        <taxon>Actinomycetes</taxon>
        <taxon>Kitasatosporales</taxon>
        <taxon>Streptomycetaceae</taxon>
        <taxon>Kitasatospora</taxon>
    </lineage>
</organism>
<accession>A0A066YV01</accession>
<keyword evidence="3" id="KW-1185">Reference proteome</keyword>
<protein>
    <submittedName>
        <fullName evidence="2">Uncharacterized protein</fullName>
    </submittedName>
</protein>
<dbReference type="HOGENOM" id="CLU_2954422_0_0_11"/>
<name>A0A066YV01_9ACTN</name>
<gene>
    <name evidence="2" type="ORF">KCH_64550</name>
</gene>
<reference evidence="2 3" key="1">
    <citation type="submission" date="2014-05" db="EMBL/GenBank/DDBJ databases">
        <title>Draft Genome Sequence of Kitasatospora cheerisanensis KCTC 2395.</title>
        <authorList>
            <person name="Nam D.H."/>
        </authorList>
    </citation>
    <scope>NUCLEOTIDE SEQUENCE [LARGE SCALE GENOMIC DNA]</scope>
    <source>
        <strain evidence="2 3">KCTC 2395</strain>
    </source>
</reference>
<sequence length="59" mass="6492">MSAARPPMHRAFHAAAARIKRCQMMGRAVHSAALARNTAVTRPQRSPPYPGNPNEVDRL</sequence>
<dbReference type="EMBL" id="JNBY01000131">
    <property type="protein sequence ID" value="KDN81735.1"/>
    <property type="molecule type" value="Genomic_DNA"/>
</dbReference>
<dbReference type="Proteomes" id="UP000027178">
    <property type="component" value="Unassembled WGS sequence"/>
</dbReference>
<evidence type="ECO:0000256" key="1">
    <source>
        <dbReference type="SAM" id="MobiDB-lite"/>
    </source>
</evidence>